<evidence type="ECO:0000313" key="3">
    <source>
        <dbReference type="Proteomes" id="UP000054270"/>
    </source>
</evidence>
<feature type="compositionally biased region" description="Low complexity" evidence="1">
    <location>
        <begin position="32"/>
        <end position="42"/>
    </location>
</feature>
<dbReference type="EMBL" id="KN817695">
    <property type="protein sequence ID" value="KJA14092.1"/>
    <property type="molecule type" value="Genomic_DNA"/>
</dbReference>
<feature type="region of interest" description="Disordered" evidence="1">
    <location>
        <begin position="1"/>
        <end position="46"/>
    </location>
</feature>
<sequence length="119" mass="12618">MAHYSLRGPWAARGSRLNSARVSTPTRRRRSTAATSAHAETAGGIHLPLPLSLLTYTATPMPSATDQPRTESLLMSPAAPLCRNLAADRRRGDNPDRTSPRAPPRPPTPTVASVAPSSS</sequence>
<dbReference type="Proteomes" id="UP000054270">
    <property type="component" value="Unassembled WGS sequence"/>
</dbReference>
<organism evidence="2 3">
    <name type="scientific">Hypholoma sublateritium (strain FD-334 SS-4)</name>
    <dbReference type="NCBI Taxonomy" id="945553"/>
    <lineage>
        <taxon>Eukaryota</taxon>
        <taxon>Fungi</taxon>
        <taxon>Dikarya</taxon>
        <taxon>Basidiomycota</taxon>
        <taxon>Agaricomycotina</taxon>
        <taxon>Agaricomycetes</taxon>
        <taxon>Agaricomycetidae</taxon>
        <taxon>Agaricales</taxon>
        <taxon>Agaricineae</taxon>
        <taxon>Strophariaceae</taxon>
        <taxon>Hypholoma</taxon>
    </lineage>
</organism>
<protein>
    <submittedName>
        <fullName evidence="2">Uncharacterized protein</fullName>
    </submittedName>
</protein>
<dbReference type="AlphaFoldDB" id="A0A0D2KHL8"/>
<feature type="compositionally biased region" description="Low complexity" evidence="1">
    <location>
        <begin position="110"/>
        <end position="119"/>
    </location>
</feature>
<name>A0A0D2KHL8_HYPSF</name>
<gene>
    <name evidence="2" type="ORF">HYPSUDRAFT_209006</name>
</gene>
<reference evidence="3" key="1">
    <citation type="submission" date="2014-04" db="EMBL/GenBank/DDBJ databases">
        <title>Evolutionary Origins and Diversification of the Mycorrhizal Mutualists.</title>
        <authorList>
            <consortium name="DOE Joint Genome Institute"/>
            <consortium name="Mycorrhizal Genomics Consortium"/>
            <person name="Kohler A."/>
            <person name="Kuo A."/>
            <person name="Nagy L.G."/>
            <person name="Floudas D."/>
            <person name="Copeland A."/>
            <person name="Barry K.W."/>
            <person name="Cichocki N."/>
            <person name="Veneault-Fourrey C."/>
            <person name="LaButti K."/>
            <person name="Lindquist E.A."/>
            <person name="Lipzen A."/>
            <person name="Lundell T."/>
            <person name="Morin E."/>
            <person name="Murat C."/>
            <person name="Riley R."/>
            <person name="Ohm R."/>
            <person name="Sun H."/>
            <person name="Tunlid A."/>
            <person name="Henrissat B."/>
            <person name="Grigoriev I.V."/>
            <person name="Hibbett D.S."/>
            <person name="Martin F."/>
        </authorList>
    </citation>
    <scope>NUCLEOTIDE SEQUENCE [LARGE SCALE GENOMIC DNA]</scope>
    <source>
        <strain evidence="3">FD-334 SS-4</strain>
    </source>
</reference>
<keyword evidence="3" id="KW-1185">Reference proteome</keyword>
<accession>A0A0D2KHL8</accession>
<evidence type="ECO:0000256" key="1">
    <source>
        <dbReference type="SAM" id="MobiDB-lite"/>
    </source>
</evidence>
<feature type="region of interest" description="Disordered" evidence="1">
    <location>
        <begin position="59"/>
        <end position="119"/>
    </location>
</feature>
<evidence type="ECO:0000313" key="2">
    <source>
        <dbReference type="EMBL" id="KJA14092.1"/>
    </source>
</evidence>
<feature type="compositionally biased region" description="Basic and acidic residues" evidence="1">
    <location>
        <begin position="86"/>
        <end position="99"/>
    </location>
</feature>
<proteinExistence type="predicted"/>